<dbReference type="GO" id="GO:0003747">
    <property type="term" value="F:translation release factor activity"/>
    <property type="evidence" value="ECO:0007669"/>
    <property type="project" value="InterPro"/>
</dbReference>
<proteinExistence type="inferred from homology"/>
<name>A0A1Y2HA30_9FUNG</name>
<organism evidence="5 6">
    <name type="scientific">Catenaria anguillulae PL171</name>
    <dbReference type="NCBI Taxonomy" id="765915"/>
    <lineage>
        <taxon>Eukaryota</taxon>
        <taxon>Fungi</taxon>
        <taxon>Fungi incertae sedis</taxon>
        <taxon>Blastocladiomycota</taxon>
        <taxon>Blastocladiomycetes</taxon>
        <taxon>Blastocladiales</taxon>
        <taxon>Catenariaceae</taxon>
        <taxon>Catenaria</taxon>
    </lineage>
</organism>
<dbReference type="FunFam" id="3.30.160.20:FF:000004">
    <property type="entry name" value="Peptide chain release factor 1"/>
    <property type="match status" value="1"/>
</dbReference>
<dbReference type="Proteomes" id="UP000193411">
    <property type="component" value="Unassembled WGS sequence"/>
</dbReference>
<reference evidence="5 6" key="1">
    <citation type="submission" date="2016-07" db="EMBL/GenBank/DDBJ databases">
        <title>Pervasive Adenine N6-methylation of Active Genes in Fungi.</title>
        <authorList>
            <consortium name="DOE Joint Genome Institute"/>
            <person name="Mondo S.J."/>
            <person name="Dannebaum R.O."/>
            <person name="Kuo R.C."/>
            <person name="Labutti K."/>
            <person name="Haridas S."/>
            <person name="Kuo A."/>
            <person name="Salamov A."/>
            <person name="Ahrendt S.R."/>
            <person name="Lipzen A."/>
            <person name="Sullivan W."/>
            <person name="Andreopoulos W.B."/>
            <person name="Clum A."/>
            <person name="Lindquist E."/>
            <person name="Daum C."/>
            <person name="Ramamoorthy G.K."/>
            <person name="Gryganskyi A."/>
            <person name="Culley D."/>
            <person name="Magnuson J.K."/>
            <person name="James T.Y."/>
            <person name="O'Malley M.A."/>
            <person name="Stajich J.E."/>
            <person name="Spatafora J.W."/>
            <person name="Visel A."/>
            <person name="Grigoriev I.V."/>
        </authorList>
    </citation>
    <scope>NUCLEOTIDE SEQUENCE [LARGE SCALE GENOMIC DNA]</scope>
    <source>
        <strain evidence="5 6">PL171</strain>
    </source>
</reference>
<keyword evidence="2" id="KW-0648">Protein biosynthesis</keyword>
<dbReference type="OrthoDB" id="2019491at2759"/>
<protein>
    <recommendedName>
        <fullName evidence="4">Prokaryotic-type class I peptide chain release factors domain-containing protein</fullName>
    </recommendedName>
</protein>
<feature type="domain" description="Prokaryotic-type class I peptide chain release factors" evidence="4">
    <location>
        <begin position="224"/>
        <end position="240"/>
    </location>
</feature>
<dbReference type="Pfam" id="PF03462">
    <property type="entry name" value="PCRF"/>
    <property type="match status" value="1"/>
</dbReference>
<evidence type="ECO:0000256" key="3">
    <source>
        <dbReference type="SAM" id="MobiDB-lite"/>
    </source>
</evidence>
<evidence type="ECO:0000259" key="4">
    <source>
        <dbReference type="PROSITE" id="PS00745"/>
    </source>
</evidence>
<keyword evidence="6" id="KW-1185">Reference proteome</keyword>
<feature type="region of interest" description="Disordered" evidence="3">
    <location>
        <begin position="22"/>
        <end position="42"/>
    </location>
</feature>
<dbReference type="InterPro" id="IPR005139">
    <property type="entry name" value="PCRF"/>
</dbReference>
<dbReference type="Gene3D" id="3.30.160.20">
    <property type="match status" value="1"/>
</dbReference>
<dbReference type="PANTHER" id="PTHR43116">
    <property type="entry name" value="PEPTIDE CHAIN RELEASE FACTOR 2"/>
    <property type="match status" value="1"/>
</dbReference>
<dbReference type="Gene3D" id="3.30.70.1660">
    <property type="match status" value="1"/>
</dbReference>
<dbReference type="SUPFAM" id="SSF75620">
    <property type="entry name" value="Release factor"/>
    <property type="match status" value="1"/>
</dbReference>
<dbReference type="GO" id="GO:0032543">
    <property type="term" value="P:mitochondrial translation"/>
    <property type="evidence" value="ECO:0007669"/>
    <property type="project" value="UniProtKB-ARBA"/>
</dbReference>
<comment type="caution">
    <text evidence="5">The sequence shown here is derived from an EMBL/GenBank/DDBJ whole genome shotgun (WGS) entry which is preliminary data.</text>
</comment>
<dbReference type="Pfam" id="PF00472">
    <property type="entry name" value="RF-1"/>
    <property type="match status" value="1"/>
</dbReference>
<dbReference type="PANTHER" id="PTHR43116:SF3">
    <property type="entry name" value="CLASS I PEPTIDE CHAIN RELEASE FACTOR"/>
    <property type="match status" value="1"/>
</dbReference>
<gene>
    <name evidence="5" type="ORF">BCR44DRAFT_1487801</name>
</gene>
<sequence>MFGGDELLRTLAARQLGPSRTQFRTSATPLVNGADSSSSSMDRRIGQAMLKLGKYNEMETVHSDLVELAGMMQSDDSLDPADLIADLTSVIDSVNQAIEQYSLHTIPNSNAICTLTVTAGAGGADSEDWASMLSSMYAAHARRHRMRLEWLENGPRTFAFHAQGAYPFGQYWLESGVHRLVRISPFNSAGKRHTSFAAVDVQKMTEEVGGGEVDMKDVEVQVFRASGAGGQHVNTTDSAVRLVHLPTGITVQCQQERSQHRNKAFALRMLRQRLYERQEQANQQAKLAHRQSQSTNAFGAQHQVRSYVLHPYQQVKDHQSGAVTNRVDDVLGGGMALDALMEEARVRWSEIRAREDFEAFIKEWEFNRTK</sequence>
<evidence type="ECO:0000256" key="2">
    <source>
        <dbReference type="ARBA" id="ARBA00022917"/>
    </source>
</evidence>
<dbReference type="PROSITE" id="PS00745">
    <property type="entry name" value="RF_PROK_I"/>
    <property type="match status" value="1"/>
</dbReference>
<dbReference type="SMART" id="SM00937">
    <property type="entry name" value="PCRF"/>
    <property type="match status" value="1"/>
</dbReference>
<evidence type="ECO:0000313" key="5">
    <source>
        <dbReference type="EMBL" id="ORZ31429.1"/>
    </source>
</evidence>
<dbReference type="EMBL" id="MCFL01000060">
    <property type="protein sequence ID" value="ORZ31429.1"/>
    <property type="molecule type" value="Genomic_DNA"/>
</dbReference>
<evidence type="ECO:0000313" key="6">
    <source>
        <dbReference type="Proteomes" id="UP000193411"/>
    </source>
</evidence>
<feature type="compositionally biased region" description="Polar residues" evidence="3">
    <location>
        <begin position="22"/>
        <end position="40"/>
    </location>
</feature>
<dbReference type="AlphaFoldDB" id="A0A1Y2HA30"/>
<evidence type="ECO:0000256" key="1">
    <source>
        <dbReference type="ARBA" id="ARBA00010835"/>
    </source>
</evidence>
<dbReference type="InterPro" id="IPR000352">
    <property type="entry name" value="Pep_chain_release_fac_I"/>
</dbReference>
<dbReference type="InterPro" id="IPR045853">
    <property type="entry name" value="Pep_chain_release_fac_I_sf"/>
</dbReference>
<dbReference type="STRING" id="765915.A0A1Y2HA30"/>
<accession>A0A1Y2HA30</accession>
<comment type="similarity">
    <text evidence="1">Belongs to the prokaryotic/mitochondrial release factor family.</text>
</comment>
<dbReference type="GO" id="GO:0005739">
    <property type="term" value="C:mitochondrion"/>
    <property type="evidence" value="ECO:0007669"/>
    <property type="project" value="GOC"/>
</dbReference>